<feature type="compositionally biased region" description="Acidic residues" evidence="2">
    <location>
        <begin position="201"/>
        <end position="227"/>
    </location>
</feature>
<keyword evidence="4" id="KW-1185">Reference proteome</keyword>
<feature type="compositionally biased region" description="Low complexity" evidence="2">
    <location>
        <begin position="177"/>
        <end position="189"/>
    </location>
</feature>
<dbReference type="GO" id="GO:0005737">
    <property type="term" value="C:cytoplasm"/>
    <property type="evidence" value="ECO:0007669"/>
    <property type="project" value="UniProtKB-SubCell"/>
</dbReference>
<dbReference type="GO" id="GO:0000178">
    <property type="term" value="C:exosome (RNase complex)"/>
    <property type="evidence" value="ECO:0007669"/>
    <property type="project" value="TreeGrafter"/>
</dbReference>
<keyword evidence="1" id="KW-0698">rRNA processing</keyword>
<sequence length="290" mass="30527">MSAAGNGTAPSDPASALELPDDVDFQLGQYKHLLGELQKALQAATAVVPGPADLAAVPEPLERARLCLCIAKAVNALHHVYIRSHGRDPFAPSTAGGVSVGRQELDRIRQYDKKVARAVQDASRPVISLDVAAASRFIDAAIPDLMEKQRRDLKRAAQAAEAKRGGPDRRKGKKPRQQSQQQQKQSQQQRSEEKRKAAAQEAEEVTDEDEEEEEENDGKEAEEEEEAGAVGEGQGEREGAGTEASEGGRKKAKGGGAAAAAAASPSGAQAAAEQFLAALASAGGPWGPQE</sequence>
<dbReference type="EMBL" id="BRXU01000041">
    <property type="protein sequence ID" value="GLC61045.1"/>
    <property type="molecule type" value="Genomic_DNA"/>
</dbReference>
<accession>A0A9W6C0B0</accession>
<evidence type="ECO:0000256" key="1">
    <source>
        <dbReference type="RuleBase" id="RU368003"/>
    </source>
</evidence>
<comment type="similarity">
    <text evidence="1">Belongs to the C1D family.</text>
</comment>
<evidence type="ECO:0000313" key="3">
    <source>
        <dbReference type="EMBL" id="GLC61045.1"/>
    </source>
</evidence>
<dbReference type="GO" id="GO:0010468">
    <property type="term" value="P:regulation of gene expression"/>
    <property type="evidence" value="ECO:0007669"/>
    <property type="project" value="TreeGrafter"/>
</dbReference>
<dbReference type="GO" id="GO:0003677">
    <property type="term" value="F:DNA binding"/>
    <property type="evidence" value="ECO:0007669"/>
    <property type="project" value="UniProtKB-KW"/>
</dbReference>
<dbReference type="GO" id="GO:0005730">
    <property type="term" value="C:nucleolus"/>
    <property type="evidence" value="ECO:0007669"/>
    <property type="project" value="UniProtKB-SubCell"/>
</dbReference>
<keyword evidence="1" id="KW-0238">DNA-binding</keyword>
<comment type="function">
    <text evidence="1">Plays a role in the recruitment of the exosome to pre-rRNA to mediate the 3'-5' end processing of the 5.8S rRNA.</text>
</comment>
<evidence type="ECO:0000313" key="4">
    <source>
        <dbReference type="Proteomes" id="UP001165080"/>
    </source>
</evidence>
<comment type="subunit">
    <text evidence="1">Monomer and homodimer.</text>
</comment>
<dbReference type="InterPro" id="IPR011082">
    <property type="entry name" value="Exosome-assoc_fac/DNA_repair"/>
</dbReference>
<name>A0A9W6C0B0_9CHLO</name>
<keyword evidence="1" id="KW-0539">Nucleus</keyword>
<reference evidence="3 4" key="1">
    <citation type="journal article" date="2023" name="Commun. Biol.">
        <title>Reorganization of the ancestral sex-determining regions during the evolution of trioecy in Pleodorina starrii.</title>
        <authorList>
            <person name="Takahashi K."/>
            <person name="Suzuki S."/>
            <person name="Kawai-Toyooka H."/>
            <person name="Yamamoto K."/>
            <person name="Hamaji T."/>
            <person name="Ootsuki R."/>
            <person name="Yamaguchi H."/>
            <person name="Kawachi M."/>
            <person name="Higashiyama T."/>
            <person name="Nozaki H."/>
        </authorList>
    </citation>
    <scope>NUCLEOTIDE SEQUENCE [LARGE SCALE GENOMIC DNA]</scope>
    <source>
        <strain evidence="3 4">NIES-4479</strain>
    </source>
</reference>
<keyword evidence="1" id="KW-0694">RNA-binding</keyword>
<organism evidence="3 4">
    <name type="scientific">Pleodorina starrii</name>
    <dbReference type="NCBI Taxonomy" id="330485"/>
    <lineage>
        <taxon>Eukaryota</taxon>
        <taxon>Viridiplantae</taxon>
        <taxon>Chlorophyta</taxon>
        <taxon>core chlorophytes</taxon>
        <taxon>Chlorophyceae</taxon>
        <taxon>CS clade</taxon>
        <taxon>Chlamydomonadales</taxon>
        <taxon>Volvocaceae</taxon>
        <taxon>Pleodorina</taxon>
    </lineage>
</organism>
<comment type="caution">
    <text evidence="3">The sequence shown here is derived from an EMBL/GenBank/DDBJ whole genome shotgun (WGS) entry which is preliminary data.</text>
</comment>
<keyword evidence="1" id="KW-0963">Cytoplasm</keyword>
<feature type="compositionally biased region" description="Low complexity" evidence="2">
    <location>
        <begin position="258"/>
        <end position="271"/>
    </location>
</feature>
<dbReference type="GO" id="GO:0003723">
    <property type="term" value="F:RNA binding"/>
    <property type="evidence" value="ECO:0007669"/>
    <property type="project" value="UniProtKB-UniRule"/>
</dbReference>
<dbReference type="AlphaFoldDB" id="A0A9W6C0B0"/>
<protein>
    <recommendedName>
        <fullName evidence="1">Nuclear nucleic acid-binding protein C1D</fullName>
    </recommendedName>
</protein>
<feature type="region of interest" description="Disordered" evidence="2">
    <location>
        <begin position="151"/>
        <end position="271"/>
    </location>
</feature>
<dbReference type="GO" id="GO:0000460">
    <property type="term" value="P:maturation of 5.8S rRNA"/>
    <property type="evidence" value="ECO:0007669"/>
    <property type="project" value="TreeGrafter"/>
</dbReference>
<dbReference type="PANTHER" id="PTHR15341:SF3">
    <property type="entry name" value="NUCLEAR NUCLEIC ACID-BINDING PROTEIN C1D"/>
    <property type="match status" value="1"/>
</dbReference>
<gene>
    <name evidence="3" type="primary">PLEST011698</name>
    <name evidence="3" type="ORF">PLESTB_001710000</name>
</gene>
<dbReference type="Proteomes" id="UP001165080">
    <property type="component" value="Unassembled WGS sequence"/>
</dbReference>
<evidence type="ECO:0000256" key="2">
    <source>
        <dbReference type="SAM" id="MobiDB-lite"/>
    </source>
</evidence>
<proteinExistence type="inferred from homology"/>
<comment type="subcellular location">
    <subcellularLocation>
        <location evidence="1">Cytoplasm</location>
    </subcellularLocation>
    <subcellularLocation>
        <location evidence="1">Nucleus</location>
        <location evidence="1">Nucleolus</location>
    </subcellularLocation>
    <subcellularLocation>
        <location evidence="1">Nucleus</location>
    </subcellularLocation>
</comment>
<dbReference type="PANTHER" id="PTHR15341">
    <property type="entry name" value="SUN-COR STEROID HORMONE RECEPTOR CO-REPRESSOR"/>
    <property type="match status" value="1"/>
</dbReference>